<keyword evidence="1" id="KW-1133">Transmembrane helix</keyword>
<keyword evidence="3" id="KW-1185">Reference proteome</keyword>
<gene>
    <name evidence="2" type="ORF">J416_15562</name>
</gene>
<dbReference type="STRING" id="1308866.J416_15562"/>
<keyword evidence="1" id="KW-0812">Transmembrane</keyword>
<dbReference type="eggNOG" id="ENOG5033KSU">
    <property type="taxonomic scope" value="Bacteria"/>
</dbReference>
<organism evidence="2 3">
    <name type="scientific">Gracilibacillus halophilus YIM-C55.5</name>
    <dbReference type="NCBI Taxonomy" id="1308866"/>
    <lineage>
        <taxon>Bacteria</taxon>
        <taxon>Bacillati</taxon>
        <taxon>Bacillota</taxon>
        <taxon>Bacilli</taxon>
        <taxon>Bacillales</taxon>
        <taxon>Bacillaceae</taxon>
        <taxon>Gracilibacillus</taxon>
    </lineage>
</organism>
<name>N4W5S9_9BACI</name>
<feature type="transmembrane region" description="Helical" evidence="1">
    <location>
        <begin position="9"/>
        <end position="28"/>
    </location>
</feature>
<reference evidence="2 3" key="1">
    <citation type="submission" date="2013-03" db="EMBL/GenBank/DDBJ databases">
        <title>Draft genome sequence of Gracibacillus halophilus YIM-C55.5, a moderately halophilic and thermophilic organism from the Xiaochaidamu salt lake.</title>
        <authorList>
            <person name="Sugumar T."/>
            <person name="Polireddy D.R."/>
            <person name="Antony A."/>
            <person name="Madhava Y.R."/>
            <person name="Sivakumar N."/>
        </authorList>
    </citation>
    <scope>NUCLEOTIDE SEQUENCE [LARGE SCALE GENOMIC DNA]</scope>
    <source>
        <strain evidence="2 3">YIM-C55.5</strain>
    </source>
</reference>
<dbReference type="CDD" id="cd00350">
    <property type="entry name" value="rubredoxin_like"/>
    <property type="match status" value="1"/>
</dbReference>
<evidence type="ECO:0000313" key="3">
    <source>
        <dbReference type="Proteomes" id="UP000012283"/>
    </source>
</evidence>
<dbReference type="EMBL" id="APML01000094">
    <property type="protein sequence ID" value="ENH95548.1"/>
    <property type="molecule type" value="Genomic_DNA"/>
</dbReference>
<dbReference type="Proteomes" id="UP000012283">
    <property type="component" value="Unassembled WGS sequence"/>
</dbReference>
<sequence length="113" mass="12596">MRKGDVKMSVALVVVGVIVIIISVISGLSTGALFGFFIWLTGGVSVSLILFAFSQIIENQLNILYQLQVQNRFTRQLHKASIQCPNCDYEYDDTLTSCPNCGHREQSKLSKIR</sequence>
<proteinExistence type="predicted"/>
<dbReference type="AlphaFoldDB" id="N4W5S9"/>
<evidence type="ECO:0000313" key="2">
    <source>
        <dbReference type="EMBL" id="ENH95548.1"/>
    </source>
</evidence>
<evidence type="ECO:0000256" key="1">
    <source>
        <dbReference type="SAM" id="Phobius"/>
    </source>
</evidence>
<protein>
    <recommendedName>
        <fullName evidence="4">Zinc-ribbon domain-containing protein</fullName>
    </recommendedName>
</protein>
<keyword evidence="1" id="KW-0472">Membrane</keyword>
<comment type="caution">
    <text evidence="2">The sequence shown here is derived from an EMBL/GenBank/DDBJ whole genome shotgun (WGS) entry which is preliminary data.</text>
</comment>
<feature type="transmembrane region" description="Helical" evidence="1">
    <location>
        <begin position="34"/>
        <end position="53"/>
    </location>
</feature>
<accession>N4W5S9</accession>
<evidence type="ECO:0008006" key="4">
    <source>
        <dbReference type="Google" id="ProtNLM"/>
    </source>
</evidence>